<dbReference type="PROSITE" id="PS00331">
    <property type="entry name" value="MALIC_ENZYMES"/>
    <property type="match status" value="1"/>
</dbReference>
<dbReference type="InterPro" id="IPR012302">
    <property type="entry name" value="Malic_NAD-bd"/>
</dbReference>
<evidence type="ECO:0000256" key="11">
    <source>
        <dbReference type="ARBA" id="ARBA00051384"/>
    </source>
</evidence>
<name>A0A2P5T2V2_9GAMM</name>
<dbReference type="AlphaFoldDB" id="A0A2P5T2V2"/>
<dbReference type="Gene3D" id="3.40.50.10950">
    <property type="match status" value="1"/>
</dbReference>
<comment type="catalytic activity">
    <reaction evidence="11">
        <text>oxaloacetate + H(+) = pyruvate + CO2</text>
        <dbReference type="Rhea" id="RHEA:15641"/>
        <dbReference type="ChEBI" id="CHEBI:15361"/>
        <dbReference type="ChEBI" id="CHEBI:15378"/>
        <dbReference type="ChEBI" id="CHEBI:16452"/>
        <dbReference type="ChEBI" id="CHEBI:16526"/>
        <dbReference type="EC" id="1.1.1.40"/>
    </reaction>
</comment>
<evidence type="ECO:0000256" key="3">
    <source>
        <dbReference type="ARBA" id="ARBA00007686"/>
    </source>
</evidence>
<evidence type="ECO:0000256" key="4">
    <source>
        <dbReference type="ARBA" id="ARBA00008756"/>
    </source>
</evidence>
<evidence type="ECO:0000256" key="6">
    <source>
        <dbReference type="ARBA" id="ARBA00023002"/>
    </source>
</evidence>
<dbReference type="GO" id="GO:0051287">
    <property type="term" value="F:NAD binding"/>
    <property type="evidence" value="ECO:0007669"/>
    <property type="project" value="InterPro"/>
</dbReference>
<dbReference type="SMART" id="SM01274">
    <property type="entry name" value="malic"/>
    <property type="match status" value="1"/>
</dbReference>
<evidence type="ECO:0000313" key="18">
    <source>
        <dbReference type="Proteomes" id="UP000295937"/>
    </source>
</evidence>
<dbReference type="InterPro" id="IPR012188">
    <property type="entry name" value="ME_PTA"/>
</dbReference>
<dbReference type="InterPro" id="IPR036291">
    <property type="entry name" value="NAD(P)-bd_dom_sf"/>
</dbReference>
<keyword evidence="14" id="KW-0521">NADP</keyword>
<feature type="binding site" evidence="14">
    <location>
        <begin position="76"/>
        <end position="83"/>
    </location>
    <ligand>
        <name>NADP(+)</name>
        <dbReference type="ChEBI" id="CHEBI:58349"/>
    </ligand>
</feature>
<dbReference type="PANTHER" id="PTHR43237">
    <property type="entry name" value="NADP-DEPENDENT MALIC ENZYME"/>
    <property type="match status" value="1"/>
</dbReference>
<gene>
    <name evidence="17" type="ORF">CRV09_01245</name>
</gene>
<evidence type="ECO:0000256" key="12">
    <source>
        <dbReference type="PIRSR" id="PIRSR036684-1"/>
    </source>
</evidence>
<feature type="active site" description="Proton acceptor" evidence="12">
    <location>
        <position position="94"/>
    </location>
</feature>
<dbReference type="InterPro" id="IPR015884">
    <property type="entry name" value="Malic_enzyme_CS"/>
</dbReference>
<sequence length="759" mass="83034">MDDKLRQSALDFHQYPISGKIQVSSTKPLATQRDLALAYSPGVAAPCLEIASDALKAYKYTSRGNLVAVISNGTAVLGLGNIGAIAAKPVMEGKGVLFKKFAGIDVFDLEINETNPDKIIEIIASLEPTFGGINLEDIKAPECFYIEQQLRRRMNIPVFHDDQHGTAIICTAAVINGLYIVNKSIDNVRLVVSGAGASAIACMNLLVAIGLPKYNIQVCDSKGLIYKGREDNMALTKAEYAVKDDGKRTLDEIIDGADIFLGCSGPKVLTPKMVQKMAKNPLILALANPEPEILPTIAKSVRPDAIICTGRSDFPNQVNNVLCFPFIFRGALDVGATTINEEMKIAAVNAIAAIAQAEQNDIVASAYEDQNLSFGPEYLIPKPFDPRLIVKIAPAVAKAAIKSGVATRPIQDFEVYREKLTQFVYKTNLFMKPIFFQARKSQKHVILAEGEDVRVLHATQELVTLGLAKIILIGRPNVIRMRLQKQSLKIEIGKDFELVNNESDPRFNEYWNEYYQIMKRRGVTAEQAKRTIMSNPTLIGSIMLHRGEADALICGTVGNYNEHYDIVKNILGLRNDVKVSGTINALLLPSGNTFIADTYVNENPTSEQLAEITLMAAETVRRFGIEPRVALLSHSSFGTSNAPSAQKMRNALKIIKKIAPQLEIDGEMHGDAALVESIRRKLMPDSFLKGSANLLIMPNVEAARISYNLLRVSCSEGVTIGPVLMGMKKPVHILTSISSVRRIVNMVAFSVVEAQSKPS</sequence>
<evidence type="ECO:0000259" key="15">
    <source>
        <dbReference type="SMART" id="SM00919"/>
    </source>
</evidence>
<comment type="similarity">
    <text evidence="3">In the N-terminal section; belongs to the malic enzymes family.</text>
</comment>
<dbReference type="SUPFAM" id="SSF53659">
    <property type="entry name" value="Isocitrate/Isopropylmalate dehydrogenase-like"/>
    <property type="match status" value="1"/>
</dbReference>
<feature type="binding site" evidence="14">
    <location>
        <position position="288"/>
    </location>
    <ligand>
        <name>NADP(+)</name>
        <dbReference type="ChEBI" id="CHEBI:58349"/>
    </ligand>
</feature>
<dbReference type="FunFam" id="3.40.50.720:FF:000095">
    <property type="entry name" value="NADP-dependent malic enzyme"/>
    <property type="match status" value="1"/>
</dbReference>
<dbReference type="SUPFAM" id="SSF53223">
    <property type="entry name" value="Aminoacid dehydrogenase-like, N-terminal domain"/>
    <property type="match status" value="1"/>
</dbReference>
<dbReference type="EC" id="1.1.1.40" evidence="8"/>
<dbReference type="InterPro" id="IPR046346">
    <property type="entry name" value="Aminoacid_DH-like_N_sf"/>
</dbReference>
<comment type="caution">
    <text evidence="17">The sequence shown here is derived from an EMBL/GenBank/DDBJ whole genome shotgun (WGS) entry which is preliminary data.</text>
</comment>
<dbReference type="FunFam" id="3.40.50.10750:FF:000002">
    <property type="entry name" value="NADP-dependent malic enzyme"/>
    <property type="match status" value="1"/>
</dbReference>
<keyword evidence="6 17" id="KW-0560">Oxidoreductase</keyword>
<keyword evidence="5 13" id="KW-0479">Metal-binding</keyword>
<evidence type="ECO:0000256" key="5">
    <source>
        <dbReference type="ARBA" id="ARBA00022723"/>
    </source>
</evidence>
<evidence type="ECO:0000256" key="13">
    <source>
        <dbReference type="PIRSR" id="PIRSR036684-2"/>
    </source>
</evidence>
<feature type="binding site" evidence="13">
    <location>
        <position position="136"/>
    </location>
    <ligand>
        <name>a divalent metal cation</name>
        <dbReference type="ChEBI" id="CHEBI:60240"/>
    </ligand>
</feature>
<evidence type="ECO:0000313" key="17">
    <source>
        <dbReference type="EMBL" id="PPI88909.1"/>
    </source>
</evidence>
<accession>A0A2P5T2V2</accession>
<dbReference type="Pfam" id="PF01515">
    <property type="entry name" value="PTA_PTB"/>
    <property type="match status" value="1"/>
</dbReference>
<evidence type="ECO:0000256" key="9">
    <source>
        <dbReference type="ARBA" id="ARBA00040273"/>
    </source>
</evidence>
<dbReference type="RefSeq" id="WP_136132336.1">
    <property type="nucleotide sequence ID" value="NZ_PDKR01000001.1"/>
</dbReference>
<evidence type="ECO:0000259" key="16">
    <source>
        <dbReference type="SMART" id="SM01274"/>
    </source>
</evidence>
<evidence type="ECO:0000256" key="10">
    <source>
        <dbReference type="ARBA" id="ARBA00050924"/>
    </source>
</evidence>
<feature type="binding site" evidence="14">
    <location>
        <position position="162"/>
    </location>
    <ligand>
        <name>a divalent metal cation</name>
        <dbReference type="ChEBI" id="CHEBI:60240"/>
    </ligand>
</feature>
<dbReference type="OrthoDB" id="9805787at2"/>
<dbReference type="Gene3D" id="3.40.50.720">
    <property type="entry name" value="NAD(P)-binding Rossmann-like Domain"/>
    <property type="match status" value="1"/>
</dbReference>
<dbReference type="InterPro" id="IPR002505">
    <property type="entry name" value="PTA_PTB"/>
</dbReference>
<evidence type="ECO:0000256" key="1">
    <source>
        <dbReference type="ARBA" id="ARBA00001936"/>
    </source>
</evidence>
<evidence type="ECO:0000256" key="8">
    <source>
        <dbReference type="ARBA" id="ARBA00038964"/>
    </source>
</evidence>
<evidence type="ECO:0000256" key="2">
    <source>
        <dbReference type="ARBA" id="ARBA00001946"/>
    </source>
</evidence>
<feature type="domain" description="Malic enzyme N-terminal" evidence="16">
    <location>
        <begin position="18"/>
        <end position="151"/>
    </location>
</feature>
<dbReference type="InterPro" id="IPR012301">
    <property type="entry name" value="Malic_N_dom"/>
</dbReference>
<evidence type="ECO:0000256" key="7">
    <source>
        <dbReference type="ARBA" id="ARBA00023268"/>
    </source>
</evidence>
<dbReference type="EMBL" id="PDKR01000001">
    <property type="protein sequence ID" value="PPI88909.1"/>
    <property type="molecule type" value="Genomic_DNA"/>
</dbReference>
<dbReference type="InterPro" id="IPR042112">
    <property type="entry name" value="P_AcTrfase_dom2"/>
</dbReference>
<comment type="cofactor">
    <cofactor evidence="1">
        <name>Mn(2+)</name>
        <dbReference type="ChEBI" id="CHEBI:29035"/>
    </cofactor>
</comment>
<comment type="similarity">
    <text evidence="4">In the C-terminal section; belongs to the phosphate acetyltransferase and butyryltransferase family.</text>
</comment>
<dbReference type="InterPro" id="IPR051674">
    <property type="entry name" value="Malate_Decarboxylase"/>
</dbReference>
<evidence type="ECO:0000256" key="14">
    <source>
        <dbReference type="PIRSR" id="PIRSR036684-3"/>
    </source>
</evidence>
<comment type="cofactor">
    <cofactor evidence="2">
        <name>Mg(2+)</name>
        <dbReference type="ChEBI" id="CHEBI:18420"/>
    </cofactor>
</comment>
<dbReference type="Gene3D" id="3.40.50.10750">
    <property type="entry name" value="Isocitrate/Isopropylmalate dehydrogenase-like"/>
    <property type="match status" value="1"/>
</dbReference>
<dbReference type="InterPro" id="IPR037062">
    <property type="entry name" value="Malic_N_dom_sf"/>
</dbReference>
<dbReference type="FunFam" id="3.40.50.10380:FF:000003">
    <property type="entry name" value="NADP-dependent malic enzyme"/>
    <property type="match status" value="1"/>
</dbReference>
<proteinExistence type="inferred from homology"/>
<dbReference type="InterPro" id="IPR042113">
    <property type="entry name" value="P_AcTrfase_dom1"/>
</dbReference>
<dbReference type="InterPro" id="IPR045213">
    <property type="entry name" value="Malic_NAD-bd_bact_type"/>
</dbReference>
<organism evidence="17 18">
    <name type="scientific">Candidatus Pantoea edessiphila</name>
    <dbReference type="NCBI Taxonomy" id="2044610"/>
    <lineage>
        <taxon>Bacteria</taxon>
        <taxon>Pseudomonadati</taxon>
        <taxon>Pseudomonadota</taxon>
        <taxon>Gammaproteobacteria</taxon>
        <taxon>Enterobacterales</taxon>
        <taxon>Erwiniaceae</taxon>
        <taxon>Pantoea</taxon>
    </lineage>
</organism>
<dbReference type="Pfam" id="PF03949">
    <property type="entry name" value="Malic_M"/>
    <property type="match status" value="1"/>
</dbReference>
<reference evidence="17 18" key="1">
    <citation type="journal article" date="2018" name="Genome Biol. Evol.">
        <title>Cladogenesis and Genomic Streamlining in Extracellular Endosymbionts of Tropical Stink Bugs.</title>
        <authorList>
            <person name="Otero-Bravo A."/>
            <person name="Goffredi S."/>
            <person name="Sabree Z.L."/>
        </authorList>
    </citation>
    <scope>NUCLEOTIDE SEQUENCE [LARGE SCALE GENOMIC DNA]</scope>
    <source>
        <strain evidence="17 18">SoEO</strain>
    </source>
</reference>
<dbReference type="GO" id="GO:0006108">
    <property type="term" value="P:malate metabolic process"/>
    <property type="evidence" value="ECO:0007669"/>
    <property type="project" value="InterPro"/>
</dbReference>
<protein>
    <recommendedName>
        <fullName evidence="9">NADP-dependent malic enzyme</fullName>
        <ecNumber evidence="8">1.1.1.40</ecNumber>
    </recommendedName>
</protein>
<dbReference type="CDD" id="cd05311">
    <property type="entry name" value="NAD_bind_2_malic_enz"/>
    <property type="match status" value="1"/>
</dbReference>
<dbReference type="GO" id="GO:0046872">
    <property type="term" value="F:metal ion binding"/>
    <property type="evidence" value="ECO:0007669"/>
    <property type="project" value="UniProtKB-KW"/>
</dbReference>
<dbReference type="GO" id="GO:0004473">
    <property type="term" value="F:malate dehydrogenase (decarboxylating) (NADP+) activity"/>
    <property type="evidence" value="ECO:0007669"/>
    <property type="project" value="UniProtKB-EC"/>
</dbReference>
<dbReference type="PIRSF" id="PIRSF036684">
    <property type="entry name" value="ME_PTA"/>
    <property type="match status" value="1"/>
</dbReference>
<dbReference type="Gene3D" id="3.40.50.10380">
    <property type="entry name" value="Malic enzyme, N-terminal domain"/>
    <property type="match status" value="1"/>
</dbReference>
<keyword evidence="7" id="KW-0511">Multifunctional enzyme</keyword>
<dbReference type="SMART" id="SM00919">
    <property type="entry name" value="Malic_M"/>
    <property type="match status" value="1"/>
</dbReference>
<dbReference type="GO" id="GO:0016746">
    <property type="term" value="F:acyltransferase activity"/>
    <property type="evidence" value="ECO:0007669"/>
    <property type="project" value="InterPro"/>
</dbReference>
<feature type="domain" description="Malic enzyme NAD-binding" evidence="15">
    <location>
        <begin position="163"/>
        <end position="401"/>
    </location>
</feature>
<feature type="binding site" evidence="13">
    <location>
        <position position="137"/>
    </location>
    <ligand>
        <name>a divalent metal cation</name>
        <dbReference type="ChEBI" id="CHEBI:60240"/>
    </ligand>
</feature>
<dbReference type="Pfam" id="PF00390">
    <property type="entry name" value="malic"/>
    <property type="match status" value="1"/>
</dbReference>
<dbReference type="Proteomes" id="UP000295937">
    <property type="component" value="Unassembled WGS sequence"/>
</dbReference>
<comment type="catalytic activity">
    <reaction evidence="10">
        <text>(S)-malate + NADP(+) = pyruvate + CO2 + NADPH</text>
        <dbReference type="Rhea" id="RHEA:18253"/>
        <dbReference type="ChEBI" id="CHEBI:15361"/>
        <dbReference type="ChEBI" id="CHEBI:15589"/>
        <dbReference type="ChEBI" id="CHEBI:16526"/>
        <dbReference type="ChEBI" id="CHEBI:57783"/>
        <dbReference type="ChEBI" id="CHEBI:58349"/>
        <dbReference type="EC" id="1.1.1.40"/>
    </reaction>
</comment>
<dbReference type="SUPFAM" id="SSF51735">
    <property type="entry name" value="NAD(P)-binding Rossmann-fold domains"/>
    <property type="match status" value="1"/>
</dbReference>
<dbReference type="PANTHER" id="PTHR43237:SF4">
    <property type="entry name" value="NADP-DEPENDENT MALIC ENZYME"/>
    <property type="match status" value="1"/>
</dbReference>
<dbReference type="GO" id="GO:0008948">
    <property type="term" value="F:oxaloacetate decarboxylase activity"/>
    <property type="evidence" value="ECO:0007669"/>
    <property type="project" value="RHEA"/>
</dbReference>